<dbReference type="RefSeq" id="YP_004306841.1">
    <property type="nucleotide sequence ID" value="NC_015272.2"/>
</dbReference>
<name>D6RRP6_BPKPP</name>
<dbReference type="EMBL" id="AB472900">
    <property type="protein sequence ID" value="BAJ09211.1"/>
    <property type="molecule type" value="Genomic_DNA"/>
</dbReference>
<sequence length="81" mass="9278">MNIIDRTQGHESPNHCYIVTGSIGPEFEPLLFTSKSLAVQYAKQIIKHGKAHDVFPPFTPVIETRHKVDMHRFTVHDKIPE</sequence>
<organismHost>
    <name type="scientific">Pseudomonas aeruginosa</name>
    <dbReference type="NCBI Taxonomy" id="287"/>
</organismHost>
<proteinExistence type="predicted"/>
<accession>D6RRP6</accession>
<reference evidence="1 2" key="1">
    <citation type="journal article" date="2009" name="Microbiol. Immunol.">
        <title>Blood kinetics of four intraperitoneally administered therapeutic candidate bacteriophages in healthy and neutropenic mice.</title>
        <authorList>
            <person name="Uchiyama J."/>
            <person name="Maeda Y."/>
            <person name="Takemura I."/>
            <person name="Chess-Williams R."/>
            <person name="Wakiguchi H."/>
            <person name="Matsuzaki S."/>
        </authorList>
    </citation>
    <scope>NUCLEOTIDE SEQUENCE [LARGE SCALE GENOMIC DNA]</scope>
</reference>
<dbReference type="Proteomes" id="UP000000375">
    <property type="component" value="Segment"/>
</dbReference>
<organism evidence="1 2">
    <name type="scientific">Pseudomonas phage KPP10</name>
    <name type="common">Bacteriophage KPP10</name>
    <dbReference type="NCBI Taxonomy" id="582345"/>
    <lineage>
        <taxon>Viruses</taxon>
        <taxon>Duplodnaviria</taxon>
        <taxon>Heunggongvirae</taxon>
        <taxon>Uroviricota</taxon>
        <taxon>Caudoviricetes</taxon>
        <taxon>Vandenendeviridae</taxon>
        <taxon>Nankokuvirus</taxon>
        <taxon>Nankokuvirus KPP10</taxon>
    </lineage>
</organism>
<keyword evidence="2" id="KW-1185">Reference proteome</keyword>
<dbReference type="OrthoDB" id="19665at10239"/>
<dbReference type="KEGG" id="vg:10358815"/>
<dbReference type="GeneID" id="10358815"/>
<evidence type="ECO:0000313" key="1">
    <source>
        <dbReference type="EMBL" id="BAJ09211.1"/>
    </source>
</evidence>
<evidence type="ECO:0000313" key="2">
    <source>
        <dbReference type="Proteomes" id="UP000000375"/>
    </source>
</evidence>
<protein>
    <submittedName>
        <fullName evidence="1">Uncharacterized protein</fullName>
    </submittedName>
</protein>